<evidence type="ECO:0000313" key="11">
    <source>
        <dbReference type="Proteomes" id="UP000480943"/>
    </source>
</evidence>
<feature type="transmembrane region" description="Helical" evidence="9">
    <location>
        <begin position="1007"/>
        <end position="1029"/>
    </location>
</feature>
<reference evidence="10 11" key="1">
    <citation type="submission" date="2019-09" db="EMBL/GenBank/DDBJ databases">
        <title>Photobacterium damselae subsp. damselae CDC-2227-81, a human clinical isolate.</title>
        <authorList>
            <person name="Osorio C.R."/>
        </authorList>
    </citation>
    <scope>NUCLEOTIDE SEQUENCE [LARGE SCALE GENOMIC DNA]</scope>
    <source>
        <strain evidence="10 11">CDC-2227-81</strain>
    </source>
</reference>
<evidence type="ECO:0000256" key="7">
    <source>
        <dbReference type="ARBA" id="ARBA00022989"/>
    </source>
</evidence>
<dbReference type="Gene3D" id="3.30.70.1320">
    <property type="entry name" value="Multidrug efflux transporter AcrB pore domain like"/>
    <property type="match status" value="1"/>
</dbReference>
<dbReference type="FunFam" id="3.30.2090.10:FF:000001">
    <property type="entry name" value="Efflux pump membrane transporter"/>
    <property type="match status" value="1"/>
</dbReference>
<dbReference type="FunFam" id="3.30.70.1430:FF:000001">
    <property type="entry name" value="Efflux pump membrane transporter"/>
    <property type="match status" value="1"/>
</dbReference>
<dbReference type="NCBIfam" id="TIGR00915">
    <property type="entry name" value="2A0602"/>
    <property type="match status" value="1"/>
</dbReference>
<dbReference type="SUPFAM" id="SSF82714">
    <property type="entry name" value="Multidrug efflux transporter AcrB TolC docking domain, DN and DC subdomains"/>
    <property type="match status" value="2"/>
</dbReference>
<dbReference type="Gene3D" id="1.20.1640.10">
    <property type="entry name" value="Multidrug efflux transporter AcrB transmembrane domain"/>
    <property type="match status" value="2"/>
</dbReference>
<dbReference type="PANTHER" id="PTHR32063">
    <property type="match status" value="1"/>
</dbReference>
<feature type="transmembrane region" description="Helical" evidence="9">
    <location>
        <begin position="12"/>
        <end position="33"/>
    </location>
</feature>
<dbReference type="GO" id="GO:0005886">
    <property type="term" value="C:plasma membrane"/>
    <property type="evidence" value="ECO:0007669"/>
    <property type="project" value="UniProtKB-SubCell"/>
</dbReference>
<proteinExistence type="inferred from homology"/>
<comment type="caution">
    <text evidence="10">The sequence shown here is derived from an EMBL/GenBank/DDBJ whole genome shotgun (WGS) entry which is preliminary data.</text>
</comment>
<dbReference type="Proteomes" id="UP000480943">
    <property type="component" value="Unassembled WGS sequence"/>
</dbReference>
<keyword evidence="4" id="KW-1003">Cell membrane</keyword>
<dbReference type="NCBIfam" id="NF000282">
    <property type="entry name" value="RND_permease_1"/>
    <property type="match status" value="1"/>
</dbReference>
<dbReference type="FunFam" id="1.20.1640.10:FF:000002">
    <property type="entry name" value="Efflux pump membrane transporter"/>
    <property type="match status" value="1"/>
</dbReference>
<feature type="transmembrane region" description="Helical" evidence="9">
    <location>
        <begin position="967"/>
        <end position="987"/>
    </location>
</feature>
<name>A0AAD3ZV85_PHODD</name>
<feature type="transmembrane region" description="Helical" evidence="9">
    <location>
        <begin position="922"/>
        <end position="946"/>
    </location>
</feature>
<evidence type="ECO:0000256" key="6">
    <source>
        <dbReference type="ARBA" id="ARBA00022692"/>
    </source>
</evidence>
<dbReference type="InterPro" id="IPR001036">
    <property type="entry name" value="Acrflvin-R"/>
</dbReference>
<keyword evidence="6 9" id="KW-0812">Transmembrane</keyword>
<dbReference type="AlphaFoldDB" id="A0AAD3ZV85"/>
<evidence type="ECO:0000256" key="2">
    <source>
        <dbReference type="ARBA" id="ARBA00010942"/>
    </source>
</evidence>
<dbReference type="Gene3D" id="3.30.2090.10">
    <property type="entry name" value="Multidrug efflux transporter AcrB TolC docking domain, DN and DC subdomains"/>
    <property type="match status" value="2"/>
</dbReference>
<dbReference type="Gene3D" id="3.30.70.1440">
    <property type="entry name" value="Multidrug efflux transporter AcrB pore domain"/>
    <property type="match status" value="1"/>
</dbReference>
<dbReference type="InterPro" id="IPR027463">
    <property type="entry name" value="AcrB_DN_DC_subdom"/>
</dbReference>
<gene>
    <name evidence="10" type="ORF">F6450_12590</name>
</gene>
<dbReference type="InterPro" id="IPR004764">
    <property type="entry name" value="MdtF-like"/>
</dbReference>
<evidence type="ECO:0000256" key="8">
    <source>
        <dbReference type="ARBA" id="ARBA00023136"/>
    </source>
</evidence>
<dbReference type="RefSeq" id="WP_151182902.1">
    <property type="nucleotide sequence ID" value="NZ_VZUQ01000069.1"/>
</dbReference>
<feature type="transmembrane region" description="Helical" evidence="9">
    <location>
        <begin position="872"/>
        <end position="889"/>
    </location>
</feature>
<organism evidence="10 11">
    <name type="scientific">Photobacterium damselae subsp. damselae</name>
    <name type="common">Listonella damsela</name>
    <dbReference type="NCBI Taxonomy" id="85581"/>
    <lineage>
        <taxon>Bacteria</taxon>
        <taxon>Pseudomonadati</taxon>
        <taxon>Pseudomonadota</taxon>
        <taxon>Gammaproteobacteria</taxon>
        <taxon>Vibrionales</taxon>
        <taxon>Vibrionaceae</taxon>
        <taxon>Photobacterium</taxon>
    </lineage>
</organism>
<feature type="transmembrane region" description="Helical" evidence="9">
    <location>
        <begin position="470"/>
        <end position="497"/>
    </location>
</feature>
<keyword evidence="5 9" id="KW-0997">Cell inner membrane</keyword>
<dbReference type="Pfam" id="PF00873">
    <property type="entry name" value="ACR_tran"/>
    <property type="match status" value="1"/>
</dbReference>
<evidence type="ECO:0000256" key="9">
    <source>
        <dbReference type="RuleBase" id="RU364070"/>
    </source>
</evidence>
<dbReference type="SUPFAM" id="SSF82866">
    <property type="entry name" value="Multidrug efflux transporter AcrB transmembrane domain"/>
    <property type="match status" value="2"/>
</dbReference>
<comment type="subcellular location">
    <subcellularLocation>
        <location evidence="1 9">Cell inner membrane</location>
        <topology evidence="1 9">Multi-pass membrane protein</topology>
    </subcellularLocation>
</comment>
<dbReference type="GO" id="GO:0015562">
    <property type="term" value="F:efflux transmembrane transporter activity"/>
    <property type="evidence" value="ECO:0007669"/>
    <property type="project" value="InterPro"/>
</dbReference>
<feature type="transmembrane region" description="Helical" evidence="9">
    <location>
        <begin position="396"/>
        <end position="416"/>
    </location>
</feature>
<dbReference type="GO" id="GO:0009636">
    <property type="term" value="P:response to toxic substance"/>
    <property type="evidence" value="ECO:0007669"/>
    <property type="project" value="UniProtKB-ARBA"/>
</dbReference>
<feature type="transmembrane region" description="Helical" evidence="9">
    <location>
        <begin position="896"/>
        <end position="916"/>
    </location>
</feature>
<evidence type="ECO:0000256" key="1">
    <source>
        <dbReference type="ARBA" id="ARBA00004429"/>
    </source>
</evidence>
<comment type="similarity">
    <text evidence="2 9">Belongs to the resistance-nodulation-cell division (RND) (TC 2.A.6) family.</text>
</comment>
<feature type="transmembrane region" description="Helical" evidence="9">
    <location>
        <begin position="437"/>
        <end position="458"/>
    </location>
</feature>
<dbReference type="FunFam" id="3.30.70.1430:FF:000002">
    <property type="entry name" value="Efflux pump membrane transporter"/>
    <property type="match status" value="1"/>
</dbReference>
<dbReference type="EMBL" id="VZUQ01000069">
    <property type="protein sequence ID" value="KAB1179774.1"/>
    <property type="molecule type" value="Genomic_DNA"/>
</dbReference>
<feature type="transmembrane region" description="Helical" evidence="9">
    <location>
        <begin position="536"/>
        <end position="554"/>
    </location>
</feature>
<evidence type="ECO:0000313" key="10">
    <source>
        <dbReference type="EMBL" id="KAB1179774.1"/>
    </source>
</evidence>
<dbReference type="FunFam" id="3.30.2090.10:FF:000002">
    <property type="entry name" value="Efflux pump membrane transporter"/>
    <property type="match status" value="1"/>
</dbReference>
<sequence length="1036" mass="112353">MSRFFIGRPIFAWVIAIIIMLAGTMAILTLPVAQYPTIAPPAIQISATYQGASAKTVEDSVTQVIEQNMTGLDNLMYMSSTSDSSGNASITLTFEAGTDPDIAQVQVQNNLQRATSQLPTEVQQLGISVRKSTSSFMSVTAFVSTDNSMTGQDIMDYVSSRVKDPVSRVAGVGDVMVFGTQYAMRIWLDPAKLNSYNLTPIDIVNAIRQQNTQVTVGQIGGAPAVKGQMINATITARNRLESVQQFKDILLRVNKDGSQIRIKDVARVELGGESSDFITRFDGKPASGIGIKLATGANALDTQKAVDAKLEELSANFPQGLKMYKAMDTNPFVKLSIEEVVSTLFEAIVLVFLVMYLFLQNIRATLIPTIAVPVVLLGTFGVMAACGFTINTLTMFGLVLAIGLLVDDAIVVVENVERVMSEEGLSPVEATKKSMGQISGALVGVAMVLSAVFVPMAFMTGSTGAIYRQFSLTIVAAMVLSVLVAMILTPALCATMLKAGDADHGEKKGFFGWFNRIFDRTANGYQSSVAGILKRSGRFVIVYLLLLPVIGWMFKSIPSSFLPNEDQGNFMVMVQLPPGASLERSQKVMDEVTHYFETEEKSTVESVFTVSGFSFVGQAQNAGMAFVGLKDWSERTVPGTDVNSIIKRAMIHFKDNQDAMIFAVNPPAIRELGQASGFDFFLEDRAGLGHEKLLQARNQLLGMANQNPALQKVRPNGLEDNSQFFIDLDYEKAKALGIDINDINKTLSIAWGSSYVNDFIDRGRIKKVYVQADAPYRMSPKDISDWYVRNNKDEMVPFSAFSQSHWGFGSPRLARYNGNSAFEILGEAAPGYSTGEAMAAIEQIASKLPEGITVSWTGMSYQERLAGSQAPMLYALSMLVVFLCLAALYESWSVPIAVILVVPLGVLGALAATMFRGLENDVYFQVGLLTTIGLAAKNAILIVEFAKELHEKGMGLIEATVEACRMRLRPIIMTSLAFILGVLPLVMSSGAGANSRHAIGTSVMGGMISATVLAIFFVPLFFVLITKLFTRKKAAQ</sequence>
<dbReference type="PANTHER" id="PTHR32063:SF13">
    <property type="entry name" value="MULTIDRUG EFFLUX PUMP SUBUNIT ACRB-RELATED"/>
    <property type="match status" value="1"/>
</dbReference>
<evidence type="ECO:0000256" key="5">
    <source>
        <dbReference type="ARBA" id="ARBA00022519"/>
    </source>
</evidence>
<feature type="transmembrane region" description="Helical" evidence="9">
    <location>
        <begin position="366"/>
        <end position="390"/>
    </location>
</feature>
<dbReference type="SUPFAM" id="SSF82693">
    <property type="entry name" value="Multidrug efflux transporter AcrB pore domain, PN1, PN2, PC1 and PC2 subdomains"/>
    <property type="match status" value="4"/>
</dbReference>
<dbReference type="PRINTS" id="PR00702">
    <property type="entry name" value="ACRIFLAVINRP"/>
</dbReference>
<protein>
    <recommendedName>
        <fullName evidence="9">Efflux pump membrane transporter</fullName>
    </recommendedName>
</protein>
<dbReference type="FunFam" id="1.20.1640.10:FF:000001">
    <property type="entry name" value="Efflux pump membrane transporter"/>
    <property type="match status" value="1"/>
</dbReference>
<evidence type="ECO:0000256" key="4">
    <source>
        <dbReference type="ARBA" id="ARBA00022475"/>
    </source>
</evidence>
<dbReference type="GO" id="GO:0042910">
    <property type="term" value="F:xenobiotic transmembrane transporter activity"/>
    <property type="evidence" value="ECO:0007669"/>
    <property type="project" value="TreeGrafter"/>
</dbReference>
<accession>A0AAD3ZV85</accession>
<keyword evidence="3 9" id="KW-0813">Transport</keyword>
<dbReference type="Gene3D" id="3.30.70.1430">
    <property type="entry name" value="Multidrug efflux transporter AcrB pore domain"/>
    <property type="match status" value="2"/>
</dbReference>
<evidence type="ECO:0000256" key="3">
    <source>
        <dbReference type="ARBA" id="ARBA00022448"/>
    </source>
</evidence>
<keyword evidence="7 9" id="KW-1133">Transmembrane helix</keyword>
<feature type="transmembrane region" description="Helical" evidence="9">
    <location>
        <begin position="340"/>
        <end position="359"/>
    </location>
</feature>
<keyword evidence="8 9" id="KW-0472">Membrane</keyword>